<evidence type="ECO:0000259" key="4">
    <source>
        <dbReference type="Pfam" id="PF07729"/>
    </source>
</evidence>
<evidence type="ECO:0000256" key="3">
    <source>
        <dbReference type="ARBA" id="ARBA00023163"/>
    </source>
</evidence>
<evidence type="ECO:0000256" key="2">
    <source>
        <dbReference type="ARBA" id="ARBA00023125"/>
    </source>
</evidence>
<protein>
    <submittedName>
        <fullName evidence="5">FadR family transcriptional regulator</fullName>
    </submittedName>
</protein>
<proteinExistence type="predicted"/>
<dbReference type="Proteomes" id="UP000278823">
    <property type="component" value="Unassembled WGS sequence"/>
</dbReference>
<gene>
    <name evidence="5" type="ORF">EFQ99_22330</name>
</gene>
<dbReference type="AlphaFoldDB" id="A0A3S0SNL7"/>
<dbReference type="Pfam" id="PF07729">
    <property type="entry name" value="FCD"/>
    <property type="match status" value="1"/>
</dbReference>
<organism evidence="5 6">
    <name type="scientific">Rhizobium vallis</name>
    <dbReference type="NCBI Taxonomy" id="634290"/>
    <lineage>
        <taxon>Bacteria</taxon>
        <taxon>Pseudomonadati</taxon>
        <taxon>Pseudomonadota</taxon>
        <taxon>Alphaproteobacteria</taxon>
        <taxon>Hyphomicrobiales</taxon>
        <taxon>Rhizobiaceae</taxon>
        <taxon>Rhizobium/Agrobacterium group</taxon>
        <taxon>Rhizobium</taxon>
    </lineage>
</organism>
<keyword evidence="6" id="KW-1185">Reference proteome</keyword>
<evidence type="ECO:0000313" key="5">
    <source>
        <dbReference type="EMBL" id="RUM23382.1"/>
    </source>
</evidence>
<dbReference type="GO" id="GO:0003677">
    <property type="term" value="F:DNA binding"/>
    <property type="evidence" value="ECO:0007669"/>
    <property type="project" value="UniProtKB-KW"/>
</dbReference>
<dbReference type="EMBL" id="RJTH01000008">
    <property type="protein sequence ID" value="RUM23382.1"/>
    <property type="molecule type" value="Genomic_DNA"/>
</dbReference>
<dbReference type="SUPFAM" id="SSF48008">
    <property type="entry name" value="GntR ligand-binding domain-like"/>
    <property type="match status" value="1"/>
</dbReference>
<sequence>MSMSNKIRLMEVDRQFHTKIAEISGNSLIADFLRSVHERMSRIWLLPLWQFHDFSLTGNEHETILNVMRERNGKAVDDAMARHTESLRQRIMAVAV</sequence>
<evidence type="ECO:0000313" key="6">
    <source>
        <dbReference type="Proteomes" id="UP000278823"/>
    </source>
</evidence>
<keyword evidence="1" id="KW-0805">Transcription regulation</keyword>
<reference evidence="6" key="1">
    <citation type="submission" date="2018-11" db="EMBL/GenBank/DDBJ databases">
        <title>Rhizobium chutanense sp. nov., isolated from root nodules of Phaseolus vulgaris in China.</title>
        <authorList>
            <person name="Huo Y."/>
        </authorList>
    </citation>
    <scope>NUCLEOTIDE SEQUENCE [LARGE SCALE GENOMIC DNA]</scope>
    <source>
        <strain evidence="6">CCBAU 65647</strain>
    </source>
</reference>
<feature type="domain" description="GntR C-terminal" evidence="4">
    <location>
        <begin position="8"/>
        <end position="85"/>
    </location>
</feature>
<accession>A0A3S0SNL7</accession>
<keyword evidence="2" id="KW-0238">DNA-binding</keyword>
<name>A0A3S0SNL7_9HYPH</name>
<dbReference type="InterPro" id="IPR011711">
    <property type="entry name" value="GntR_C"/>
</dbReference>
<evidence type="ECO:0000256" key="1">
    <source>
        <dbReference type="ARBA" id="ARBA00023015"/>
    </source>
</evidence>
<keyword evidence="3" id="KW-0804">Transcription</keyword>
<dbReference type="InterPro" id="IPR008920">
    <property type="entry name" value="TF_FadR/GntR_C"/>
</dbReference>
<comment type="caution">
    <text evidence="5">The sequence shown here is derived from an EMBL/GenBank/DDBJ whole genome shotgun (WGS) entry which is preliminary data.</text>
</comment>
<dbReference type="Gene3D" id="1.20.120.530">
    <property type="entry name" value="GntR ligand-binding domain-like"/>
    <property type="match status" value="1"/>
</dbReference>